<feature type="region of interest" description="Disordered" evidence="1">
    <location>
        <begin position="1"/>
        <end position="23"/>
    </location>
</feature>
<keyword evidence="2" id="KW-1133">Transmembrane helix</keyword>
<organism evidence="3 4">
    <name type="scientific">Methylobacter tundripaludum</name>
    <dbReference type="NCBI Taxonomy" id="173365"/>
    <lineage>
        <taxon>Bacteria</taxon>
        <taxon>Pseudomonadati</taxon>
        <taxon>Pseudomonadota</taxon>
        <taxon>Gammaproteobacteria</taxon>
        <taxon>Methylococcales</taxon>
        <taxon>Methylococcaceae</taxon>
        <taxon>Methylobacter</taxon>
    </lineage>
</organism>
<dbReference type="Proteomes" id="UP000238071">
    <property type="component" value="Unassembled WGS sequence"/>
</dbReference>
<proteinExistence type="predicted"/>
<evidence type="ECO:0000313" key="3">
    <source>
        <dbReference type="EMBL" id="PPK72081.1"/>
    </source>
</evidence>
<name>A0A2S6H3R8_9GAMM</name>
<feature type="compositionally biased region" description="Polar residues" evidence="1">
    <location>
        <begin position="1"/>
        <end position="17"/>
    </location>
</feature>
<dbReference type="InterPro" id="IPR009937">
    <property type="entry name" value="Phage_holin_3_6"/>
</dbReference>
<dbReference type="EMBL" id="PTIY01000005">
    <property type="protein sequence ID" value="PPK72081.1"/>
    <property type="molecule type" value="Genomic_DNA"/>
</dbReference>
<feature type="transmembrane region" description="Helical" evidence="2">
    <location>
        <begin position="95"/>
        <end position="118"/>
    </location>
</feature>
<keyword evidence="2" id="KW-0472">Membrane</keyword>
<evidence type="ECO:0000256" key="2">
    <source>
        <dbReference type="SAM" id="Phobius"/>
    </source>
</evidence>
<keyword evidence="2" id="KW-0812">Transmembrane</keyword>
<keyword evidence="4" id="KW-1185">Reference proteome</keyword>
<reference evidence="3 4" key="1">
    <citation type="submission" date="2018-02" db="EMBL/GenBank/DDBJ databases">
        <title>Subsurface microbial communities from deep shales in Ohio and West Virginia, USA.</title>
        <authorList>
            <person name="Wrighton K."/>
        </authorList>
    </citation>
    <scope>NUCLEOTIDE SEQUENCE [LARGE SCALE GENOMIC DNA]</scope>
    <source>
        <strain evidence="3 4">OWC-G53F</strain>
    </source>
</reference>
<sequence length="147" mass="15762">MGTNAVNNDTPGQTTTCADPRKDSGVLEDAQSLWQELRGLSHDRFRLAALETRRAGESVVAMIVAGIIVALLLSSAWLGLLAAAVLWLIEHGGVAAGSAILLAVAFNLLLALLLCGVIRRKSHYLQFPATLRSLRLLSPEPHDKEKS</sequence>
<dbReference type="Pfam" id="PF07332">
    <property type="entry name" value="Phage_holin_3_6"/>
    <property type="match status" value="1"/>
</dbReference>
<evidence type="ECO:0000256" key="1">
    <source>
        <dbReference type="SAM" id="MobiDB-lite"/>
    </source>
</evidence>
<protein>
    <submittedName>
        <fullName evidence="3">Putative superfamily III holin-X</fullName>
    </submittedName>
</protein>
<gene>
    <name evidence="3" type="ORF">B0F88_105193</name>
</gene>
<dbReference type="OrthoDB" id="5573946at2"/>
<evidence type="ECO:0000313" key="4">
    <source>
        <dbReference type="Proteomes" id="UP000238071"/>
    </source>
</evidence>
<feature type="transmembrane region" description="Helical" evidence="2">
    <location>
        <begin position="59"/>
        <end position="89"/>
    </location>
</feature>
<accession>A0A2S6H3R8</accession>
<dbReference type="AlphaFoldDB" id="A0A2S6H3R8"/>
<comment type="caution">
    <text evidence="3">The sequence shown here is derived from an EMBL/GenBank/DDBJ whole genome shotgun (WGS) entry which is preliminary data.</text>
</comment>
<dbReference type="RefSeq" id="WP_104423456.1">
    <property type="nucleotide sequence ID" value="NZ_PTIY01000005.1"/>
</dbReference>